<dbReference type="GO" id="GO:0004113">
    <property type="term" value="F:2',3'-cyclic-nucleotide 3'-phosphodiesterase activity"/>
    <property type="evidence" value="ECO:0007669"/>
    <property type="project" value="InterPro"/>
</dbReference>
<keyword evidence="4" id="KW-1185">Reference proteome</keyword>
<dbReference type="OrthoDB" id="9789350at2"/>
<dbReference type="Gene3D" id="3.90.1140.10">
    <property type="entry name" value="Cyclic phosphodiesterase"/>
    <property type="match status" value="1"/>
</dbReference>
<dbReference type="RefSeq" id="WP_119358522.1">
    <property type="nucleotide sequence ID" value="NZ_BJXM01000027.1"/>
</dbReference>
<dbReference type="NCBIfam" id="TIGR02258">
    <property type="entry name" value="2_5_ligase"/>
    <property type="match status" value="1"/>
</dbReference>
<dbReference type="GO" id="GO:0008664">
    <property type="term" value="F:RNA 2',3'-cyclic 3'-phosphodiesterase activity"/>
    <property type="evidence" value="ECO:0007669"/>
    <property type="project" value="UniProtKB-EC"/>
</dbReference>
<evidence type="ECO:0000256" key="2">
    <source>
        <dbReference type="HAMAP-Rule" id="MF_01940"/>
    </source>
</evidence>
<dbReference type="EMBL" id="QWLB01000064">
    <property type="protein sequence ID" value="RIH91019.1"/>
    <property type="molecule type" value="Genomic_DNA"/>
</dbReference>
<evidence type="ECO:0000313" key="3">
    <source>
        <dbReference type="EMBL" id="RIH91019.1"/>
    </source>
</evidence>
<comment type="caution">
    <text evidence="3">The sequence shown here is derived from an EMBL/GenBank/DDBJ whole genome shotgun (WGS) entry which is preliminary data.</text>
</comment>
<sequence length="170" mass="18997">MRLFYAIFPPKAIQQALVPTQEALRHYKGWKLAPPEQLHITLLFLGEVHNEGLEHVSQVGRTVARSVPPFEVRLGGTGYFPASGSPRVWFVKAEGEGLEPLASGLRRALPEFERAERFHPHLTLARKKGPAPRIGPQVLGLRFQAKAVCLVESRLEKSGSKYEVLEVFPL</sequence>
<protein>
    <recommendedName>
        <fullName evidence="2">RNA 2',3'-cyclic phosphodiesterase</fullName>
        <shortName evidence="2">RNA 2',3'-CPDase</shortName>
        <ecNumber evidence="2">3.1.4.58</ecNumber>
    </recommendedName>
</protein>
<dbReference type="InterPro" id="IPR009097">
    <property type="entry name" value="Cyclic_Pdiesterase"/>
</dbReference>
<dbReference type="Pfam" id="PF13563">
    <property type="entry name" value="2_5_RNA_ligase2"/>
    <property type="match status" value="1"/>
</dbReference>
<accession>A0A399F6W1</accession>
<dbReference type="AlphaFoldDB" id="A0A399F6W1"/>
<dbReference type="PANTHER" id="PTHR35561:SF1">
    <property type="entry name" value="RNA 2',3'-CYCLIC PHOSPHODIESTERASE"/>
    <property type="match status" value="1"/>
</dbReference>
<dbReference type="SUPFAM" id="SSF55144">
    <property type="entry name" value="LigT-like"/>
    <property type="match status" value="1"/>
</dbReference>
<name>A0A399F6W1_9DEIN</name>
<feature type="active site" description="Proton acceptor" evidence="2">
    <location>
        <position position="121"/>
    </location>
</feature>
<feature type="active site" description="Proton donor" evidence="2">
    <location>
        <position position="39"/>
    </location>
</feature>
<keyword evidence="1 2" id="KW-0378">Hydrolase</keyword>
<feature type="short sequence motif" description="HXTX 2" evidence="2">
    <location>
        <begin position="121"/>
        <end position="124"/>
    </location>
</feature>
<feature type="short sequence motif" description="HXTX 1" evidence="2">
    <location>
        <begin position="39"/>
        <end position="42"/>
    </location>
</feature>
<gene>
    <name evidence="3" type="ORF">Mgrana_03092</name>
</gene>
<dbReference type="InterPro" id="IPR004175">
    <property type="entry name" value="RNA_CPDase"/>
</dbReference>
<dbReference type="PANTHER" id="PTHR35561">
    <property type="entry name" value="RNA 2',3'-CYCLIC PHOSPHODIESTERASE"/>
    <property type="match status" value="1"/>
</dbReference>
<comment type="catalytic activity">
    <reaction evidence="2">
        <text>a 3'-end 2',3'-cyclophospho-ribonucleotide-RNA + H2O = a 3'-end 2'-phospho-ribonucleotide-RNA + H(+)</text>
        <dbReference type="Rhea" id="RHEA:11828"/>
        <dbReference type="Rhea" id="RHEA-COMP:10464"/>
        <dbReference type="Rhea" id="RHEA-COMP:17353"/>
        <dbReference type="ChEBI" id="CHEBI:15377"/>
        <dbReference type="ChEBI" id="CHEBI:15378"/>
        <dbReference type="ChEBI" id="CHEBI:83064"/>
        <dbReference type="ChEBI" id="CHEBI:173113"/>
        <dbReference type="EC" id="3.1.4.58"/>
    </reaction>
</comment>
<evidence type="ECO:0000313" key="4">
    <source>
        <dbReference type="Proteomes" id="UP000266178"/>
    </source>
</evidence>
<reference evidence="3 4" key="1">
    <citation type="submission" date="2018-08" db="EMBL/GenBank/DDBJ databases">
        <title>Meiothermus granaticius genome AF-68 sequencing project.</title>
        <authorList>
            <person name="Da Costa M.S."/>
            <person name="Albuquerque L."/>
            <person name="Raposo P."/>
            <person name="Froufe H.J.C."/>
            <person name="Barroso C.S."/>
            <person name="Egas C."/>
        </authorList>
    </citation>
    <scope>NUCLEOTIDE SEQUENCE [LARGE SCALE GENOMIC DNA]</scope>
    <source>
        <strain evidence="3 4">AF-68</strain>
    </source>
</reference>
<dbReference type="Proteomes" id="UP000266178">
    <property type="component" value="Unassembled WGS sequence"/>
</dbReference>
<organism evidence="3 4">
    <name type="scientific">Meiothermus granaticius NBRC 107808</name>
    <dbReference type="NCBI Taxonomy" id="1227551"/>
    <lineage>
        <taxon>Bacteria</taxon>
        <taxon>Thermotogati</taxon>
        <taxon>Deinococcota</taxon>
        <taxon>Deinococci</taxon>
        <taxon>Thermales</taxon>
        <taxon>Thermaceae</taxon>
        <taxon>Meiothermus</taxon>
    </lineage>
</organism>
<evidence type="ECO:0000256" key="1">
    <source>
        <dbReference type="ARBA" id="ARBA00022801"/>
    </source>
</evidence>
<dbReference type="EC" id="3.1.4.58" evidence="2"/>
<proteinExistence type="inferred from homology"/>
<dbReference type="HAMAP" id="MF_01940">
    <property type="entry name" value="RNA_CPDase"/>
    <property type="match status" value="1"/>
</dbReference>
<comment type="function">
    <text evidence="2">Hydrolyzes RNA 2',3'-cyclic phosphodiester to an RNA 2'-phosphomonoester.</text>
</comment>
<comment type="similarity">
    <text evidence="2">Belongs to the 2H phosphoesterase superfamily. ThpR family.</text>
</comment>